<dbReference type="Pfam" id="PF01869">
    <property type="entry name" value="BcrAD_BadFG"/>
    <property type="match status" value="1"/>
</dbReference>
<sequence length="346" mass="36369">MGFESDDRSSFDEAVILGVDGGATSTVCVCLPLHPLCEHRQLPDPIPVLGRASAGCSNHNSVGEQAARETLEHVISEALSTAGKNHSSVVAVCLGVSGVNHPTDQERILIWMRNIFPGNIKIYVKNDAVAALASGTMGKLHGCVLIAGTGCIAYGFTEDGREARAAGAGPVLGDWGSGYGIASRALTAVVKAHDGRGSETMLTDCFLKSLGLSSPDEIIGWTYADSSWARIAALVPLVVSCAEAGDQVAHEILINAVQELALSVTAVVQRLYLAGEDGSEAFPVVMVGGVLEANNKRWDIGKEVTDSILKAYPRACPIRPKVDPAIGAALFAWNNLMKVMEANGHR</sequence>
<dbReference type="PANTHER" id="PTHR43190">
    <property type="entry name" value="N-ACETYL-D-GLUCOSAMINE KINASE"/>
    <property type="match status" value="1"/>
</dbReference>
<evidence type="ECO:0000259" key="5">
    <source>
        <dbReference type="Pfam" id="PF01869"/>
    </source>
</evidence>
<dbReference type="Gene3D" id="3.30.420.40">
    <property type="match status" value="2"/>
</dbReference>
<keyword evidence="7" id="KW-1185">Reference proteome</keyword>
<comment type="caution">
    <text evidence="6">The sequence shown here is derived from an EMBL/GenBank/DDBJ whole genome shotgun (WGS) entry which is preliminary data.</text>
</comment>
<evidence type="ECO:0000256" key="1">
    <source>
        <dbReference type="ARBA" id="ARBA00006198"/>
    </source>
</evidence>
<dbReference type="GO" id="GO:0045127">
    <property type="term" value="F:N-acetylglucosamine kinase activity"/>
    <property type="evidence" value="ECO:0007669"/>
    <property type="project" value="UniProtKB-EC"/>
</dbReference>
<gene>
    <name evidence="6" type="ORF">PHJA_001739300</name>
</gene>
<evidence type="ECO:0000313" key="7">
    <source>
        <dbReference type="Proteomes" id="UP000653305"/>
    </source>
</evidence>
<evidence type="ECO:0000256" key="2">
    <source>
        <dbReference type="ARBA" id="ARBA00012122"/>
    </source>
</evidence>
<dbReference type="InterPro" id="IPR043129">
    <property type="entry name" value="ATPase_NBD"/>
</dbReference>
<protein>
    <recommendedName>
        <fullName evidence="3">N-acetyl-D-glucosamine kinase</fullName>
        <ecNumber evidence="2">2.7.1.59</ecNumber>
    </recommendedName>
    <alternativeName>
        <fullName evidence="4">GlcNAc kinase</fullName>
    </alternativeName>
</protein>
<dbReference type="SUPFAM" id="SSF53067">
    <property type="entry name" value="Actin-like ATPase domain"/>
    <property type="match status" value="2"/>
</dbReference>
<keyword evidence="6" id="KW-0808">Transferase</keyword>
<accession>A0A830CCD2</accession>
<dbReference type="AlphaFoldDB" id="A0A830CCD2"/>
<evidence type="ECO:0000256" key="4">
    <source>
        <dbReference type="ARBA" id="ARBA00031123"/>
    </source>
</evidence>
<dbReference type="InterPro" id="IPR052519">
    <property type="entry name" value="Euk-type_GlcNAc_Kinase"/>
</dbReference>
<dbReference type="OrthoDB" id="311172at2759"/>
<feature type="domain" description="ATPase BadF/BadG/BcrA/BcrD type" evidence="5">
    <location>
        <begin position="17"/>
        <end position="332"/>
    </location>
</feature>
<dbReference type="PANTHER" id="PTHR43190:SF1">
    <property type="entry name" value="N-ACETYL-D-GLUCOSAMINE KINASE"/>
    <property type="match status" value="1"/>
</dbReference>
<comment type="similarity">
    <text evidence="1">Belongs to the eukaryotic-type N-acetylglucosamine kinase family.</text>
</comment>
<name>A0A830CCD2_9LAMI</name>
<dbReference type="Proteomes" id="UP000653305">
    <property type="component" value="Unassembled WGS sequence"/>
</dbReference>
<evidence type="ECO:0000256" key="3">
    <source>
        <dbReference type="ARBA" id="ARBA00014974"/>
    </source>
</evidence>
<dbReference type="CDD" id="cd24081">
    <property type="entry name" value="ASKHA_NBD_DdNAGK-like"/>
    <property type="match status" value="1"/>
</dbReference>
<dbReference type="InterPro" id="IPR002731">
    <property type="entry name" value="ATPase_BadF"/>
</dbReference>
<dbReference type="EMBL" id="BMAC01000411">
    <property type="protein sequence ID" value="GFP95952.1"/>
    <property type="molecule type" value="Genomic_DNA"/>
</dbReference>
<dbReference type="EC" id="2.7.1.59" evidence="2"/>
<proteinExistence type="inferred from homology"/>
<organism evidence="6 7">
    <name type="scientific">Phtheirospermum japonicum</name>
    <dbReference type="NCBI Taxonomy" id="374723"/>
    <lineage>
        <taxon>Eukaryota</taxon>
        <taxon>Viridiplantae</taxon>
        <taxon>Streptophyta</taxon>
        <taxon>Embryophyta</taxon>
        <taxon>Tracheophyta</taxon>
        <taxon>Spermatophyta</taxon>
        <taxon>Magnoliopsida</taxon>
        <taxon>eudicotyledons</taxon>
        <taxon>Gunneridae</taxon>
        <taxon>Pentapetalae</taxon>
        <taxon>asterids</taxon>
        <taxon>lamiids</taxon>
        <taxon>Lamiales</taxon>
        <taxon>Orobanchaceae</taxon>
        <taxon>Orobanchaceae incertae sedis</taxon>
        <taxon>Phtheirospermum</taxon>
    </lineage>
</organism>
<reference evidence="6" key="1">
    <citation type="submission" date="2020-07" db="EMBL/GenBank/DDBJ databases">
        <title>Ethylene signaling mediates host invasion by parasitic plants.</title>
        <authorList>
            <person name="Yoshida S."/>
        </authorList>
    </citation>
    <scope>NUCLEOTIDE SEQUENCE</scope>
    <source>
        <strain evidence="6">Okayama</strain>
    </source>
</reference>
<keyword evidence="6" id="KW-0418">Kinase</keyword>
<evidence type="ECO:0000313" key="6">
    <source>
        <dbReference type="EMBL" id="GFP95952.1"/>
    </source>
</evidence>